<proteinExistence type="predicted"/>
<dbReference type="EMBL" id="JACCAU010000001">
    <property type="protein sequence ID" value="NYH14083.1"/>
    <property type="molecule type" value="Genomic_DNA"/>
</dbReference>
<dbReference type="InterPro" id="IPR032710">
    <property type="entry name" value="NTF2-like_dom_sf"/>
</dbReference>
<dbReference type="Pfam" id="PF13577">
    <property type="entry name" value="SnoaL_4"/>
    <property type="match status" value="1"/>
</dbReference>
<name>A0A7Y9W5I4_9BURK</name>
<dbReference type="SUPFAM" id="SSF54427">
    <property type="entry name" value="NTF2-like"/>
    <property type="match status" value="1"/>
</dbReference>
<accession>A0A7Y9W5I4</accession>
<organism evidence="2 3">
    <name type="scientific">Paraburkholderia bryophila</name>
    <dbReference type="NCBI Taxonomy" id="420952"/>
    <lineage>
        <taxon>Bacteria</taxon>
        <taxon>Pseudomonadati</taxon>
        <taxon>Pseudomonadota</taxon>
        <taxon>Betaproteobacteria</taxon>
        <taxon>Burkholderiales</taxon>
        <taxon>Burkholderiaceae</taxon>
        <taxon>Paraburkholderia</taxon>
    </lineage>
</organism>
<reference evidence="2 3" key="1">
    <citation type="submission" date="2020-07" db="EMBL/GenBank/DDBJ databases">
        <title>Exploring microbial biodiversity for novel pathways involved in the catabolism of aromatic compounds derived from lignin.</title>
        <authorList>
            <person name="Elkins J."/>
        </authorList>
    </citation>
    <scope>NUCLEOTIDE SEQUENCE [LARGE SCALE GENOMIC DNA]</scope>
    <source>
        <strain evidence="2 3">H2C3B</strain>
    </source>
</reference>
<protein>
    <recommendedName>
        <fullName evidence="1">SnoaL-like domain-containing protein</fullName>
    </recommendedName>
</protein>
<dbReference type="AlphaFoldDB" id="A0A7Y9W5I4"/>
<evidence type="ECO:0000313" key="3">
    <source>
        <dbReference type="Proteomes" id="UP000572540"/>
    </source>
</evidence>
<dbReference type="InterPro" id="IPR037401">
    <property type="entry name" value="SnoaL-like"/>
</dbReference>
<evidence type="ECO:0000313" key="2">
    <source>
        <dbReference type="EMBL" id="NYH14083.1"/>
    </source>
</evidence>
<dbReference type="RefSeq" id="WP_179709280.1">
    <property type="nucleotide sequence ID" value="NZ_JACCAU010000001.1"/>
</dbReference>
<dbReference type="Gene3D" id="3.10.450.50">
    <property type="match status" value="1"/>
</dbReference>
<sequence length="157" mass="17170">MSEDYDITKVLARYVRAADRRDGTAMAELFLAEGKVTLFYNDGGTPQPLGELVGREAIANAVTNMMKPHPPRGWSHHTTHDAIVDIDGDTATLDAQFIVYNVVGDLKPEGGWPVGASGAQGTVKPIESGYYRPTLKQVDGRWMIETLQIILDLPVAF</sequence>
<comment type="caution">
    <text evidence="2">The sequence shown here is derived from an EMBL/GenBank/DDBJ whole genome shotgun (WGS) entry which is preliminary data.</text>
</comment>
<gene>
    <name evidence="2" type="ORF">GGD41_001311</name>
</gene>
<dbReference type="Proteomes" id="UP000572540">
    <property type="component" value="Unassembled WGS sequence"/>
</dbReference>
<evidence type="ECO:0000259" key="1">
    <source>
        <dbReference type="Pfam" id="PF13577"/>
    </source>
</evidence>
<feature type="domain" description="SnoaL-like" evidence="1">
    <location>
        <begin position="5"/>
        <end position="146"/>
    </location>
</feature>